<dbReference type="AlphaFoldDB" id="A0A0A9GW82"/>
<organism evidence="1">
    <name type="scientific">Arundo donax</name>
    <name type="common">Giant reed</name>
    <name type="synonym">Donax arundinaceus</name>
    <dbReference type="NCBI Taxonomy" id="35708"/>
    <lineage>
        <taxon>Eukaryota</taxon>
        <taxon>Viridiplantae</taxon>
        <taxon>Streptophyta</taxon>
        <taxon>Embryophyta</taxon>
        <taxon>Tracheophyta</taxon>
        <taxon>Spermatophyta</taxon>
        <taxon>Magnoliopsida</taxon>
        <taxon>Liliopsida</taxon>
        <taxon>Poales</taxon>
        <taxon>Poaceae</taxon>
        <taxon>PACMAD clade</taxon>
        <taxon>Arundinoideae</taxon>
        <taxon>Arundineae</taxon>
        <taxon>Arundo</taxon>
    </lineage>
</organism>
<accession>A0A0A9GW82</accession>
<proteinExistence type="predicted"/>
<sequence length="63" mass="7271">MMASALTSQCFKHHELQKVRLLQKVHVLQKAHVCEIGNVSLELGTPYICTSLKWYIQVQMTAW</sequence>
<reference evidence="1" key="2">
    <citation type="journal article" date="2015" name="Data Brief">
        <title>Shoot transcriptome of the giant reed, Arundo donax.</title>
        <authorList>
            <person name="Barrero R.A."/>
            <person name="Guerrero F.D."/>
            <person name="Moolhuijzen P."/>
            <person name="Goolsby J.A."/>
            <person name="Tidwell J."/>
            <person name="Bellgard S.E."/>
            <person name="Bellgard M.I."/>
        </authorList>
    </citation>
    <scope>NUCLEOTIDE SEQUENCE</scope>
    <source>
        <tissue evidence="1">Shoot tissue taken approximately 20 cm above the soil surface</tissue>
    </source>
</reference>
<evidence type="ECO:0000313" key="1">
    <source>
        <dbReference type="EMBL" id="JAE28787.1"/>
    </source>
</evidence>
<dbReference type="EMBL" id="GBRH01169109">
    <property type="protein sequence ID" value="JAE28787.1"/>
    <property type="molecule type" value="Transcribed_RNA"/>
</dbReference>
<reference evidence="1" key="1">
    <citation type="submission" date="2014-09" db="EMBL/GenBank/DDBJ databases">
        <authorList>
            <person name="Magalhaes I.L.F."/>
            <person name="Oliveira U."/>
            <person name="Santos F.R."/>
            <person name="Vidigal T.H.D.A."/>
            <person name="Brescovit A.D."/>
            <person name="Santos A.J."/>
        </authorList>
    </citation>
    <scope>NUCLEOTIDE SEQUENCE</scope>
    <source>
        <tissue evidence="1">Shoot tissue taken approximately 20 cm above the soil surface</tissue>
    </source>
</reference>
<protein>
    <submittedName>
        <fullName evidence="1">Uncharacterized protein</fullName>
    </submittedName>
</protein>
<name>A0A0A9GW82_ARUDO</name>